<gene>
    <name evidence="4" type="ORF">ACFQ5G_50705</name>
</gene>
<feature type="transmembrane region" description="Helical" evidence="2">
    <location>
        <begin position="35"/>
        <end position="52"/>
    </location>
</feature>
<evidence type="ECO:0000313" key="5">
    <source>
        <dbReference type="Proteomes" id="UP001597183"/>
    </source>
</evidence>
<keyword evidence="2" id="KW-1133">Transmembrane helix</keyword>
<reference evidence="5" key="1">
    <citation type="journal article" date="2019" name="Int. J. Syst. Evol. Microbiol.">
        <title>The Global Catalogue of Microorganisms (GCM) 10K type strain sequencing project: providing services to taxonomists for standard genome sequencing and annotation.</title>
        <authorList>
            <consortium name="The Broad Institute Genomics Platform"/>
            <consortium name="The Broad Institute Genome Sequencing Center for Infectious Disease"/>
            <person name="Wu L."/>
            <person name="Ma J."/>
        </authorList>
    </citation>
    <scope>NUCLEOTIDE SEQUENCE [LARGE SCALE GENOMIC DNA]</scope>
    <source>
        <strain evidence="5">CCM 7526</strain>
    </source>
</reference>
<accession>A0ABW4ATY3</accession>
<protein>
    <submittedName>
        <fullName evidence="4">DMT family transporter</fullName>
    </submittedName>
</protein>
<keyword evidence="5" id="KW-1185">Reference proteome</keyword>
<dbReference type="SUPFAM" id="SSF103481">
    <property type="entry name" value="Multidrug resistance efflux transporter EmrE"/>
    <property type="match status" value="2"/>
</dbReference>
<feature type="transmembrane region" description="Helical" evidence="2">
    <location>
        <begin position="64"/>
        <end position="84"/>
    </location>
</feature>
<comment type="similarity">
    <text evidence="1">Belongs to the EamA transporter family.</text>
</comment>
<dbReference type="Gene3D" id="1.10.3730.20">
    <property type="match status" value="1"/>
</dbReference>
<sequence length="297" mass="30153">MGRGLIAMAMTVVVWAGFALSVRGIGASSLTTMDAALIRFTVPLLILAPWIPQTVRAVRRERPIVLIGLFVGAGLPYFLVAAAGGRMTSAALVGLIIPGTVPIFVTLLTYRQKISLPQLAALGGIVAGVAVAGGGPPDAGTAVLLLAGSIWAVYTLSLGAGVLDPRGTAIVLCLPSSLLTALLITTGTVDSNLVHANPADLTLYLIVQGAGVGVLAGICYPIAIRRLGSRTAATLGALSPVVTALAAVPLLGEPLTGLPALAVVVAGVILFNLLKREPHAVDDRPRPALAVDGGLRR</sequence>
<dbReference type="Proteomes" id="UP001597183">
    <property type="component" value="Unassembled WGS sequence"/>
</dbReference>
<evidence type="ECO:0000256" key="1">
    <source>
        <dbReference type="ARBA" id="ARBA00007362"/>
    </source>
</evidence>
<dbReference type="RefSeq" id="WP_317796617.1">
    <property type="nucleotide sequence ID" value="NZ_AP028461.1"/>
</dbReference>
<comment type="caution">
    <text evidence="4">The sequence shown here is derived from an EMBL/GenBank/DDBJ whole genome shotgun (WGS) entry which is preliminary data.</text>
</comment>
<name>A0ABW4ATY3_9ACTN</name>
<dbReference type="Pfam" id="PF00892">
    <property type="entry name" value="EamA"/>
    <property type="match status" value="1"/>
</dbReference>
<feature type="domain" description="EamA" evidence="3">
    <location>
        <begin position="141"/>
        <end position="270"/>
    </location>
</feature>
<feature type="transmembrane region" description="Helical" evidence="2">
    <location>
        <begin position="119"/>
        <end position="136"/>
    </location>
</feature>
<dbReference type="InterPro" id="IPR000620">
    <property type="entry name" value="EamA_dom"/>
</dbReference>
<feature type="transmembrane region" description="Helical" evidence="2">
    <location>
        <begin position="142"/>
        <end position="163"/>
    </location>
</feature>
<feature type="transmembrane region" description="Helical" evidence="2">
    <location>
        <begin position="90"/>
        <end position="110"/>
    </location>
</feature>
<feature type="transmembrane region" description="Helical" evidence="2">
    <location>
        <begin position="232"/>
        <end position="251"/>
    </location>
</feature>
<feature type="transmembrane region" description="Helical" evidence="2">
    <location>
        <begin position="170"/>
        <end position="189"/>
    </location>
</feature>
<evidence type="ECO:0000259" key="3">
    <source>
        <dbReference type="Pfam" id="PF00892"/>
    </source>
</evidence>
<dbReference type="EMBL" id="JBHTMK010000070">
    <property type="protein sequence ID" value="MFD1373652.1"/>
    <property type="molecule type" value="Genomic_DNA"/>
</dbReference>
<dbReference type="InterPro" id="IPR037185">
    <property type="entry name" value="EmrE-like"/>
</dbReference>
<keyword evidence="2" id="KW-0472">Membrane</keyword>
<organism evidence="4 5">
    <name type="scientific">Actinoplanes sichuanensis</name>
    <dbReference type="NCBI Taxonomy" id="512349"/>
    <lineage>
        <taxon>Bacteria</taxon>
        <taxon>Bacillati</taxon>
        <taxon>Actinomycetota</taxon>
        <taxon>Actinomycetes</taxon>
        <taxon>Micromonosporales</taxon>
        <taxon>Micromonosporaceae</taxon>
        <taxon>Actinoplanes</taxon>
    </lineage>
</organism>
<feature type="transmembrane region" description="Helical" evidence="2">
    <location>
        <begin position="257"/>
        <end position="274"/>
    </location>
</feature>
<keyword evidence="2" id="KW-0812">Transmembrane</keyword>
<evidence type="ECO:0000313" key="4">
    <source>
        <dbReference type="EMBL" id="MFD1373652.1"/>
    </source>
</evidence>
<evidence type="ECO:0000256" key="2">
    <source>
        <dbReference type="SAM" id="Phobius"/>
    </source>
</evidence>
<feature type="transmembrane region" description="Helical" evidence="2">
    <location>
        <begin position="201"/>
        <end position="220"/>
    </location>
</feature>
<proteinExistence type="inferred from homology"/>